<evidence type="ECO:0000313" key="2">
    <source>
        <dbReference type="Proteomes" id="UP001283361"/>
    </source>
</evidence>
<gene>
    <name evidence="1" type="ORF">RRG08_061777</name>
</gene>
<comment type="caution">
    <text evidence="1">The sequence shown here is derived from an EMBL/GenBank/DDBJ whole genome shotgun (WGS) entry which is preliminary data.</text>
</comment>
<organism evidence="1 2">
    <name type="scientific">Elysia crispata</name>
    <name type="common">lettuce slug</name>
    <dbReference type="NCBI Taxonomy" id="231223"/>
    <lineage>
        <taxon>Eukaryota</taxon>
        <taxon>Metazoa</taxon>
        <taxon>Spiralia</taxon>
        <taxon>Lophotrochozoa</taxon>
        <taxon>Mollusca</taxon>
        <taxon>Gastropoda</taxon>
        <taxon>Heterobranchia</taxon>
        <taxon>Euthyneura</taxon>
        <taxon>Panpulmonata</taxon>
        <taxon>Sacoglossa</taxon>
        <taxon>Placobranchoidea</taxon>
        <taxon>Plakobranchidae</taxon>
        <taxon>Elysia</taxon>
    </lineage>
</organism>
<proteinExistence type="predicted"/>
<keyword evidence="2" id="KW-1185">Reference proteome</keyword>
<sequence length="67" mass="7834">MVQWLSRLLKRTRRHPLSTAKDCSSYMSGSLYHILEIQDERALVPRSKIELRCIQRNAGKKSYLTAE</sequence>
<dbReference type="EMBL" id="JAWDGP010002498">
    <property type="protein sequence ID" value="KAK3782547.1"/>
    <property type="molecule type" value="Genomic_DNA"/>
</dbReference>
<evidence type="ECO:0000313" key="1">
    <source>
        <dbReference type="EMBL" id="KAK3782547.1"/>
    </source>
</evidence>
<reference evidence="1" key="1">
    <citation type="journal article" date="2023" name="G3 (Bethesda)">
        <title>A reference genome for the long-term kleptoplast-retaining sea slug Elysia crispata morphotype clarki.</title>
        <authorList>
            <person name="Eastman K.E."/>
            <person name="Pendleton A.L."/>
            <person name="Shaikh M.A."/>
            <person name="Suttiyut T."/>
            <person name="Ogas R."/>
            <person name="Tomko P."/>
            <person name="Gavelis G."/>
            <person name="Widhalm J.R."/>
            <person name="Wisecaver J.H."/>
        </authorList>
    </citation>
    <scope>NUCLEOTIDE SEQUENCE</scope>
    <source>
        <strain evidence="1">ECLA1</strain>
    </source>
</reference>
<name>A0AAE1A9D6_9GAST</name>
<dbReference type="Proteomes" id="UP001283361">
    <property type="component" value="Unassembled WGS sequence"/>
</dbReference>
<protein>
    <submittedName>
        <fullName evidence="1">Uncharacterized protein</fullName>
    </submittedName>
</protein>
<dbReference type="AlphaFoldDB" id="A0AAE1A9D6"/>
<accession>A0AAE1A9D6</accession>